<dbReference type="PANTHER" id="PTHR45138:SF24">
    <property type="entry name" value="DIGUANYLATE CYCLASE DGCC-RELATED"/>
    <property type="match status" value="1"/>
</dbReference>
<dbReference type="CDD" id="cd01949">
    <property type="entry name" value="GGDEF"/>
    <property type="match status" value="1"/>
</dbReference>
<dbReference type="Gene3D" id="3.30.70.270">
    <property type="match status" value="1"/>
</dbReference>
<evidence type="ECO:0000259" key="2">
    <source>
        <dbReference type="PROSITE" id="PS50887"/>
    </source>
</evidence>
<gene>
    <name evidence="3" type="ORF">DSM19430T_12460</name>
</gene>
<dbReference type="InterPro" id="IPR050469">
    <property type="entry name" value="Diguanylate_Cyclase"/>
</dbReference>
<evidence type="ECO:0000313" key="3">
    <source>
        <dbReference type="EMBL" id="GFM36562.1"/>
    </source>
</evidence>
<reference evidence="3 4" key="1">
    <citation type="submission" date="2020-05" db="EMBL/GenBank/DDBJ databases">
        <title>Draft genome sequence of Desulfovibrio psychrotolerans JS1T.</title>
        <authorList>
            <person name="Ueno A."/>
            <person name="Tamazawa S."/>
            <person name="Tamamura S."/>
            <person name="Murakami T."/>
            <person name="Kiyama T."/>
            <person name="Inomata H."/>
            <person name="Amano Y."/>
            <person name="Miyakawa K."/>
            <person name="Tamaki H."/>
            <person name="Naganuma T."/>
            <person name="Kaneko K."/>
        </authorList>
    </citation>
    <scope>NUCLEOTIDE SEQUENCE [LARGE SCALE GENOMIC DNA]</scope>
    <source>
        <strain evidence="3 4">JS1</strain>
    </source>
</reference>
<dbReference type="SUPFAM" id="SSF55073">
    <property type="entry name" value="Nucleotide cyclase"/>
    <property type="match status" value="1"/>
</dbReference>
<dbReference type="InterPro" id="IPR043128">
    <property type="entry name" value="Rev_trsase/Diguanyl_cyclase"/>
</dbReference>
<dbReference type="NCBIfam" id="TIGR00254">
    <property type="entry name" value="GGDEF"/>
    <property type="match status" value="1"/>
</dbReference>
<dbReference type="InterPro" id="IPR029787">
    <property type="entry name" value="Nucleotide_cyclase"/>
</dbReference>
<dbReference type="GO" id="GO:0005886">
    <property type="term" value="C:plasma membrane"/>
    <property type="evidence" value="ECO:0007669"/>
    <property type="project" value="TreeGrafter"/>
</dbReference>
<dbReference type="RefSeq" id="WP_174409225.1">
    <property type="nucleotide sequence ID" value="NZ_BLVP01000006.1"/>
</dbReference>
<dbReference type="PROSITE" id="PS50887">
    <property type="entry name" value="GGDEF"/>
    <property type="match status" value="1"/>
</dbReference>
<dbReference type="EMBL" id="BLVP01000006">
    <property type="protein sequence ID" value="GFM36562.1"/>
    <property type="molecule type" value="Genomic_DNA"/>
</dbReference>
<dbReference type="GO" id="GO:0043709">
    <property type="term" value="P:cell adhesion involved in single-species biofilm formation"/>
    <property type="evidence" value="ECO:0007669"/>
    <property type="project" value="TreeGrafter"/>
</dbReference>
<dbReference type="Proteomes" id="UP000503820">
    <property type="component" value="Unassembled WGS sequence"/>
</dbReference>
<dbReference type="Pfam" id="PF00990">
    <property type="entry name" value="GGDEF"/>
    <property type="match status" value="1"/>
</dbReference>
<dbReference type="PANTHER" id="PTHR45138">
    <property type="entry name" value="REGULATORY COMPONENTS OF SENSORY TRANSDUCTION SYSTEM"/>
    <property type="match status" value="1"/>
</dbReference>
<dbReference type="EC" id="2.7.7.65" evidence="1"/>
<dbReference type="FunFam" id="3.30.70.270:FF:000001">
    <property type="entry name" value="Diguanylate cyclase domain protein"/>
    <property type="match status" value="1"/>
</dbReference>
<accession>A0A7J0BTS8</accession>
<dbReference type="SMART" id="SM00267">
    <property type="entry name" value="GGDEF"/>
    <property type="match status" value="1"/>
</dbReference>
<dbReference type="GO" id="GO:1902201">
    <property type="term" value="P:negative regulation of bacterial-type flagellum-dependent cell motility"/>
    <property type="evidence" value="ECO:0007669"/>
    <property type="project" value="TreeGrafter"/>
</dbReference>
<comment type="caution">
    <text evidence="3">The sequence shown here is derived from an EMBL/GenBank/DDBJ whole genome shotgun (WGS) entry which is preliminary data.</text>
</comment>
<dbReference type="GO" id="GO:0052621">
    <property type="term" value="F:diguanylate cyclase activity"/>
    <property type="evidence" value="ECO:0007669"/>
    <property type="project" value="UniProtKB-EC"/>
</dbReference>
<proteinExistence type="predicted"/>
<dbReference type="InterPro" id="IPR000160">
    <property type="entry name" value="GGDEF_dom"/>
</dbReference>
<sequence length="254" mass="28436">MFQKEEECIEQAEELLSSLLRGTVAEKPFGDLLDVARKLLRQSRRLVTMGDRMQAQLSSLNDELNHMARTDALTGLDNRRQFMEVARKELSRSRRTGKPFSLLLIDADHFKSINDTWGHDVGDRVLRDIASLLNGAVRAHDMPARIGGEEFAVLLPETDCREAALLAERIRLAMERHIMLVEQAAVRFSVCIGCTTGSGQEKGLDLEVMLKRADVALYAAKKNGRNRVERYPGPDCLPDCPVAAAERVRHQGEA</sequence>
<organism evidence="3 4">
    <name type="scientific">Desulfovibrio psychrotolerans</name>
    <dbReference type="NCBI Taxonomy" id="415242"/>
    <lineage>
        <taxon>Bacteria</taxon>
        <taxon>Pseudomonadati</taxon>
        <taxon>Thermodesulfobacteriota</taxon>
        <taxon>Desulfovibrionia</taxon>
        <taxon>Desulfovibrionales</taxon>
        <taxon>Desulfovibrionaceae</taxon>
        <taxon>Desulfovibrio</taxon>
    </lineage>
</organism>
<protein>
    <recommendedName>
        <fullName evidence="1">diguanylate cyclase</fullName>
        <ecNumber evidence="1">2.7.7.65</ecNumber>
    </recommendedName>
</protein>
<dbReference type="AlphaFoldDB" id="A0A7J0BTS8"/>
<evidence type="ECO:0000313" key="4">
    <source>
        <dbReference type="Proteomes" id="UP000503820"/>
    </source>
</evidence>
<evidence type="ECO:0000256" key="1">
    <source>
        <dbReference type="ARBA" id="ARBA00012528"/>
    </source>
</evidence>
<name>A0A7J0BTS8_9BACT</name>
<keyword evidence="4" id="KW-1185">Reference proteome</keyword>
<feature type="domain" description="GGDEF" evidence="2">
    <location>
        <begin position="98"/>
        <end position="233"/>
    </location>
</feature>